<protein>
    <submittedName>
        <fullName evidence="1">Uncharacterized protein</fullName>
    </submittedName>
</protein>
<proteinExistence type="predicted"/>
<organism evidence="1">
    <name type="scientific">Cucumis melo</name>
    <name type="common">Muskmelon</name>
    <dbReference type="NCBI Taxonomy" id="3656"/>
    <lineage>
        <taxon>Eukaryota</taxon>
        <taxon>Viridiplantae</taxon>
        <taxon>Streptophyta</taxon>
        <taxon>Embryophyta</taxon>
        <taxon>Tracheophyta</taxon>
        <taxon>Spermatophyta</taxon>
        <taxon>Magnoliopsida</taxon>
        <taxon>eudicotyledons</taxon>
        <taxon>Gunneridae</taxon>
        <taxon>Pentapetalae</taxon>
        <taxon>rosids</taxon>
        <taxon>fabids</taxon>
        <taxon>Cucurbitales</taxon>
        <taxon>Cucurbitaceae</taxon>
        <taxon>Benincaseae</taxon>
        <taxon>Cucumis</taxon>
    </lineage>
</organism>
<accession>A0A9I9E902</accession>
<dbReference type="Gramene" id="MELO3C030448.2.1">
    <property type="protein sequence ID" value="MELO3C030448.2.1"/>
    <property type="gene ID" value="MELO3C030448.2"/>
</dbReference>
<dbReference type="AlphaFoldDB" id="A0A9I9E902"/>
<name>A0A9I9E902_CUCME</name>
<evidence type="ECO:0000313" key="1">
    <source>
        <dbReference type="EnsemblPlants" id="MELO3C030448.2.1"/>
    </source>
</evidence>
<dbReference type="EnsemblPlants" id="MELO3C030448.2.1">
    <property type="protein sequence ID" value="MELO3C030448.2.1"/>
    <property type="gene ID" value="MELO3C030448.2"/>
</dbReference>
<reference evidence="1" key="1">
    <citation type="submission" date="2023-03" db="UniProtKB">
        <authorList>
            <consortium name="EnsemblPlants"/>
        </authorList>
    </citation>
    <scope>IDENTIFICATION</scope>
</reference>
<sequence length="132" mass="15032">MSRFPKARVILTPNNSVSSEIKRSQLRAKHGFLIIARTPLLAVNTHSTSAESLPLHGHQNHIPSYLHSSPVSAFSPPPLSPPSVSKLENFFCFGRKYFNAILFIKDRGRKYCLEFAFIFNSLLFDGFFFPYR</sequence>